<proteinExistence type="predicted"/>
<accession>A0A9D2RNX9</accession>
<feature type="transmembrane region" description="Helical" evidence="1">
    <location>
        <begin position="53"/>
        <end position="74"/>
    </location>
</feature>
<comment type="caution">
    <text evidence="2">The sequence shown here is derived from an EMBL/GenBank/DDBJ whole genome shotgun (WGS) entry which is preliminary data.</text>
</comment>
<evidence type="ECO:0000256" key="1">
    <source>
        <dbReference type="SAM" id="Phobius"/>
    </source>
</evidence>
<keyword evidence="1" id="KW-0812">Transmembrane</keyword>
<protein>
    <submittedName>
        <fullName evidence="2">Uncharacterized protein</fullName>
    </submittedName>
</protein>
<keyword evidence="1" id="KW-1133">Transmembrane helix</keyword>
<dbReference type="Proteomes" id="UP000823823">
    <property type="component" value="Unassembled WGS sequence"/>
</dbReference>
<sequence>MDDQVTVRLLLSAGAAVIGLAFLAYGAWARHGGSPGARRWMGNEFGNEPFNERMTVLGGPLFGLICLCFALGVLPVIGRYLMLVTFPLGALLLLVMLWTLVVFLPLPDLVYPRWARPLREENRRREKAMRQWLRQKR</sequence>
<dbReference type="AlphaFoldDB" id="A0A9D2RNX9"/>
<keyword evidence="1" id="KW-0472">Membrane</keyword>
<dbReference type="EMBL" id="DWZH01000020">
    <property type="protein sequence ID" value="HJB09427.1"/>
    <property type="molecule type" value="Genomic_DNA"/>
</dbReference>
<evidence type="ECO:0000313" key="3">
    <source>
        <dbReference type="Proteomes" id="UP000823823"/>
    </source>
</evidence>
<organism evidence="2 3">
    <name type="scientific">Candidatus Brachybacterium merdavium</name>
    <dbReference type="NCBI Taxonomy" id="2838513"/>
    <lineage>
        <taxon>Bacteria</taxon>
        <taxon>Bacillati</taxon>
        <taxon>Actinomycetota</taxon>
        <taxon>Actinomycetes</taxon>
        <taxon>Micrococcales</taxon>
        <taxon>Dermabacteraceae</taxon>
        <taxon>Brachybacterium</taxon>
    </lineage>
</organism>
<reference evidence="2" key="1">
    <citation type="journal article" date="2021" name="PeerJ">
        <title>Extensive microbial diversity within the chicken gut microbiome revealed by metagenomics and culture.</title>
        <authorList>
            <person name="Gilroy R."/>
            <person name="Ravi A."/>
            <person name="Getino M."/>
            <person name="Pursley I."/>
            <person name="Horton D.L."/>
            <person name="Alikhan N.F."/>
            <person name="Baker D."/>
            <person name="Gharbi K."/>
            <person name="Hall N."/>
            <person name="Watson M."/>
            <person name="Adriaenssens E.M."/>
            <person name="Foster-Nyarko E."/>
            <person name="Jarju S."/>
            <person name="Secka A."/>
            <person name="Antonio M."/>
            <person name="Oren A."/>
            <person name="Chaudhuri R.R."/>
            <person name="La Ragione R."/>
            <person name="Hildebrand F."/>
            <person name="Pallen M.J."/>
        </authorList>
    </citation>
    <scope>NUCLEOTIDE SEQUENCE</scope>
    <source>
        <strain evidence="2">ChiHjej13B12-24818</strain>
    </source>
</reference>
<name>A0A9D2RNX9_9MICO</name>
<reference evidence="2" key="2">
    <citation type="submission" date="2021-04" db="EMBL/GenBank/DDBJ databases">
        <authorList>
            <person name="Gilroy R."/>
        </authorList>
    </citation>
    <scope>NUCLEOTIDE SEQUENCE</scope>
    <source>
        <strain evidence="2">ChiHjej13B12-24818</strain>
    </source>
</reference>
<gene>
    <name evidence="2" type="ORF">H9786_02670</name>
</gene>
<feature type="transmembrane region" description="Helical" evidence="1">
    <location>
        <begin position="81"/>
        <end position="104"/>
    </location>
</feature>
<evidence type="ECO:0000313" key="2">
    <source>
        <dbReference type="EMBL" id="HJB09427.1"/>
    </source>
</evidence>